<evidence type="ECO:0000313" key="3">
    <source>
        <dbReference type="EMBL" id="MVM91099.1"/>
    </source>
</evidence>
<dbReference type="EMBL" id="JACSVK010000347">
    <property type="protein sequence ID" value="MBD0222322.1"/>
    <property type="molecule type" value="Genomic_DNA"/>
</dbReference>
<dbReference type="RefSeq" id="WP_002047467.1">
    <property type="nucleotide sequence ID" value="NZ_CAXYPT010000003.1"/>
</dbReference>
<evidence type="ECO:0000313" key="2">
    <source>
        <dbReference type="EMBL" id="MBE0332415.1"/>
    </source>
</evidence>
<dbReference type="EMBL" id="WPIP01000031">
    <property type="protein sequence ID" value="MVM91099.1"/>
    <property type="molecule type" value="Genomic_DNA"/>
</dbReference>
<reference evidence="2" key="3">
    <citation type="submission" date="2020-09" db="EMBL/GenBank/DDBJ databases">
        <title>Distribution of Beta-Lactamase Producing Gram-Negative Bacterial Isolates in Isabela River of Santo Domingo, Dominican Republic.</title>
        <authorList>
            <person name="Calderon V."/>
            <person name="Bonnelly R."/>
            <person name="Del Rosario C."/>
            <person name="Duarte A."/>
            <person name="Barauna R."/>
            <person name="Juca Ramos R.T."/>
            <person name="Perdomo O.P."/>
            <person name="Rodriguez De Francisco L.E."/>
            <person name="Franco De Los Santos E.F."/>
        </authorList>
    </citation>
    <scope>NUCLEOTIDE SEQUENCE</scope>
    <source>
        <strain evidence="2">INTEC_BI15</strain>
    </source>
</reference>
<evidence type="ECO:0000313" key="1">
    <source>
        <dbReference type="EMBL" id="MBD0222322.1"/>
    </source>
</evidence>
<comment type="caution">
    <text evidence="3">The sequence shown here is derived from an EMBL/GenBank/DDBJ whole genome shotgun (WGS) entry which is preliminary data.</text>
</comment>
<dbReference type="Proteomes" id="UP000655940">
    <property type="component" value="Unassembled WGS sequence"/>
</dbReference>
<evidence type="ECO:0000313" key="4">
    <source>
        <dbReference type="Proteomes" id="UP000439424"/>
    </source>
</evidence>
<reference evidence="3 4" key="1">
    <citation type="submission" date="2019-11" db="EMBL/GenBank/DDBJ databases">
        <title>Multidrug-resistant Acinetobacter baumannii moving toward extensively drug-resistant over fifteen years in South of Brazil.</title>
        <authorList>
            <person name="Fedrigo N.H."/>
            <person name="Cerdeira L."/>
            <person name="Fuga B."/>
            <person name="Marini P.V.B."/>
            <person name="Shinohara D.R."/>
            <person name="Carrara-Marroni F.E."/>
            <person name="Lincopan N."/>
            <person name="Tognim M.C.B."/>
        </authorList>
    </citation>
    <scope>NUCLEOTIDE SEQUENCE [LARGE SCALE GENOMIC DNA]</scope>
    <source>
        <strain evidence="3 4">Ac576</strain>
    </source>
</reference>
<dbReference type="InterPro" id="IPR032710">
    <property type="entry name" value="NTF2-like_dom_sf"/>
</dbReference>
<dbReference type="Proteomes" id="UP000634608">
    <property type="component" value="Unassembled WGS sequence"/>
</dbReference>
<dbReference type="AlphaFoldDB" id="A0A368MN45"/>
<proteinExistence type="predicted"/>
<organism evidence="3 4">
    <name type="scientific">Acinetobacter baumannii</name>
    <dbReference type="NCBI Taxonomy" id="470"/>
    <lineage>
        <taxon>Bacteria</taxon>
        <taxon>Pseudomonadati</taxon>
        <taxon>Pseudomonadota</taxon>
        <taxon>Gammaproteobacteria</taxon>
        <taxon>Moraxellales</taxon>
        <taxon>Moraxellaceae</taxon>
        <taxon>Acinetobacter</taxon>
        <taxon>Acinetobacter calcoaceticus/baumannii complex</taxon>
    </lineage>
</organism>
<dbReference type="SUPFAM" id="SSF54427">
    <property type="entry name" value="NTF2-like"/>
    <property type="match status" value="1"/>
</dbReference>
<sequence>MPKTILNTKLELLQTLWKQKDVQGIFDHLYVDKTEISGQGTTELYTGKNKLINLLKDLVEGSCDVNLRIFKSTELSKQLILTWVNWTVYTDDRNDHFTMKSLFLWQEIDQDWKIIADMYADDAIN</sequence>
<accession>A0A368MN45</accession>
<dbReference type="Gene3D" id="3.10.450.50">
    <property type="match status" value="1"/>
</dbReference>
<protein>
    <recommendedName>
        <fullName evidence="5">Nuclear transport factor 2 family protein</fullName>
    </recommendedName>
</protein>
<name>A0A368MN45_ACIBA</name>
<dbReference type="EMBL" id="JACZEI010000038">
    <property type="protein sequence ID" value="MBE0332415.1"/>
    <property type="molecule type" value="Genomic_DNA"/>
</dbReference>
<evidence type="ECO:0008006" key="5">
    <source>
        <dbReference type="Google" id="ProtNLM"/>
    </source>
</evidence>
<dbReference type="Proteomes" id="UP000439424">
    <property type="component" value="Unassembled WGS sequence"/>
</dbReference>
<reference evidence="1" key="2">
    <citation type="submission" date="2020-08" db="EMBL/GenBank/DDBJ databases">
        <title>Diversity of carbapenem-resistant Acinetobacter baumannii and bacteriophage-mediated spread of the Oxa23 carbapenemase.</title>
        <authorList>
            <person name="Abouelfetouh A."/>
            <person name="Mattock J."/>
            <person name="Turner D."/>
            <person name="Li E."/>
            <person name="Evans B.A."/>
        </authorList>
    </citation>
    <scope>NUCLEOTIDE SEQUENCE</scope>
    <source>
        <strain evidence="1">A86</strain>
    </source>
</reference>
<gene>
    <name evidence="3" type="ORF">GNY86_06155</name>
    <name evidence="1" type="ORF">IAG11_21040</name>
    <name evidence="2" type="ORF">IHV20_19970</name>
</gene>